<keyword evidence="3" id="KW-1185">Reference proteome</keyword>
<evidence type="ECO:0000259" key="1">
    <source>
        <dbReference type="Pfam" id="PF13550"/>
    </source>
</evidence>
<dbReference type="InterPro" id="IPR032876">
    <property type="entry name" value="J_dom"/>
</dbReference>
<feature type="non-terminal residue" evidence="2">
    <location>
        <position position="399"/>
    </location>
</feature>
<evidence type="ECO:0000313" key="2">
    <source>
        <dbReference type="EMBL" id="PWE26527.1"/>
    </source>
</evidence>
<dbReference type="RefSeq" id="WP_245902657.1">
    <property type="nucleotide sequence ID" value="NZ_QEYD01000022.1"/>
</dbReference>
<name>A0A2U2C3T8_9RHOB</name>
<gene>
    <name evidence="2" type="ORF">C4N9_21585</name>
</gene>
<dbReference type="Proteomes" id="UP000244940">
    <property type="component" value="Unassembled WGS sequence"/>
</dbReference>
<dbReference type="EMBL" id="QEYD01000022">
    <property type="protein sequence ID" value="PWE26527.1"/>
    <property type="molecule type" value="Genomic_DNA"/>
</dbReference>
<organism evidence="2 3">
    <name type="scientific">Pararhodobacter marinus</name>
    <dbReference type="NCBI Taxonomy" id="2184063"/>
    <lineage>
        <taxon>Bacteria</taxon>
        <taxon>Pseudomonadati</taxon>
        <taxon>Pseudomonadota</taxon>
        <taxon>Alphaproteobacteria</taxon>
        <taxon>Rhodobacterales</taxon>
        <taxon>Paracoccaceae</taxon>
        <taxon>Pararhodobacter</taxon>
    </lineage>
</organism>
<dbReference type="AlphaFoldDB" id="A0A2U2C3T8"/>
<evidence type="ECO:0000313" key="3">
    <source>
        <dbReference type="Proteomes" id="UP000244940"/>
    </source>
</evidence>
<dbReference type="GeneID" id="94367491"/>
<protein>
    <recommendedName>
        <fullName evidence="1">Tip attachment protein J domain-containing protein</fullName>
    </recommendedName>
</protein>
<sequence>MLASVALSALSMALQPTPKAAGLRTETTLRGGTTPEVFLLGRSATGGTMVCPPMSHGKAGKTPNAYLTYVIELAGIPGHQLDGLSLNGEAVEILADDPHPDYGQRIGGEYEDRAWIRYYDGTQTEADPMLVATYPAPYVRPWSADMVGAGICYAVLTFRYDRKVWSGWPQCRFVLSSVPVYDPRLDSSVGGDGPQRWGDTSTYAPSNNAAVLAYNVKRGIVLPGGEVWGGNIPEADLPLVAWMAEMDLADQLVDDGDDGTEPQYRAGVEVRADDEPFSVIEEVLKGCNGQVSETGGVWTLRLGAPRLPVLFFEDHHIIADEAEEFRPFPPIDQIFNAISATYPDPEQNWESTESELITNADWEAEDGDRRLTASLSLPVVPYPMQVVRVTNALITDHRR</sequence>
<feature type="domain" description="Tip attachment protein J" evidence="1">
    <location>
        <begin position="278"/>
        <end position="398"/>
    </location>
</feature>
<proteinExistence type="predicted"/>
<accession>A0A2U2C3T8</accession>
<dbReference type="Pfam" id="PF13550">
    <property type="entry name" value="Phage-tail_3"/>
    <property type="match status" value="1"/>
</dbReference>
<reference evidence="2 3" key="1">
    <citation type="submission" date="2018-05" db="EMBL/GenBank/DDBJ databases">
        <title>Pararhodobacter marina sp. nov., isolated from deep-sea water of the Indian Ocean.</title>
        <authorList>
            <person name="Lai Q.Sr."/>
            <person name="Liu X."/>
            <person name="Shao Z."/>
        </authorList>
    </citation>
    <scope>NUCLEOTIDE SEQUENCE [LARGE SCALE GENOMIC DNA]</scope>
    <source>
        <strain evidence="2 3">CIC4N-9</strain>
    </source>
</reference>
<comment type="caution">
    <text evidence="2">The sequence shown here is derived from an EMBL/GenBank/DDBJ whole genome shotgun (WGS) entry which is preliminary data.</text>
</comment>